<proteinExistence type="predicted"/>
<name>A0AAW4XV73_9BURK</name>
<evidence type="ECO:0000313" key="2">
    <source>
        <dbReference type="EMBL" id="MCD2164654.1"/>
    </source>
</evidence>
<sequence>MEITSANLQLLRRGYKAAFQGGLTAAQSIYQQLATVVPSTTGTEEYGWLGQLPGMREWIGDRVIHGLEAHGYAIKNKPFELTVGVPRTSIEDDNYGVYTPLMTELGRSAGAQPDEMVFNLLKAGDRVKCYDGKAFFADNHPVKDATGKPVAQSNADLGGNGPTWYVLDTTRAIKPLIFQDRKKPNFVSLTNETDANVFHQAEYVYGVDSRNNVGFGFWQMAQASNRELTQENLWKAIKAIGGRTGDGNRKLALRATMLVIPSNLEDQAARLLTNDLIALPGGGTENNTLKGRLTSLVSPWLD</sequence>
<evidence type="ECO:0000313" key="3">
    <source>
        <dbReference type="Proteomes" id="UP001199260"/>
    </source>
</evidence>
<protein>
    <submittedName>
        <fullName evidence="2">Mu-like prophage major head subunit gpT family protein</fullName>
    </submittedName>
</protein>
<comment type="caution">
    <text evidence="2">The sequence shown here is derived from an EMBL/GenBank/DDBJ whole genome shotgun (WGS) entry which is preliminary data.</text>
</comment>
<reference evidence="2 3" key="1">
    <citation type="submission" date="2021-11" db="EMBL/GenBank/DDBJ databases">
        <title>Genome sequence.</title>
        <authorList>
            <person name="Sun Q."/>
        </authorList>
    </citation>
    <scope>NUCLEOTIDE SEQUENCE [LARGE SCALE GENOMIC DNA]</scope>
    <source>
        <strain evidence="2 3">KCTC 12005</strain>
    </source>
</reference>
<dbReference type="AlphaFoldDB" id="A0AAW4XV73"/>
<dbReference type="Proteomes" id="UP001199260">
    <property type="component" value="Unassembled WGS sequence"/>
</dbReference>
<evidence type="ECO:0000259" key="1">
    <source>
        <dbReference type="Pfam" id="PF10124"/>
    </source>
</evidence>
<feature type="domain" description="Bacteriophage Mu GpT" evidence="1">
    <location>
        <begin position="8"/>
        <end position="301"/>
    </location>
</feature>
<dbReference type="Pfam" id="PF10124">
    <property type="entry name" value="Mu-like_gpT"/>
    <property type="match status" value="1"/>
</dbReference>
<keyword evidence="3" id="KW-1185">Reference proteome</keyword>
<accession>A0AAW4XV73</accession>
<organism evidence="2 3">
    <name type="scientific">Comamonas koreensis</name>
    <dbReference type="NCBI Taxonomy" id="160825"/>
    <lineage>
        <taxon>Bacteria</taxon>
        <taxon>Pseudomonadati</taxon>
        <taxon>Pseudomonadota</taxon>
        <taxon>Betaproteobacteria</taxon>
        <taxon>Burkholderiales</taxon>
        <taxon>Comamonadaceae</taxon>
        <taxon>Comamonas</taxon>
    </lineage>
</organism>
<dbReference type="EMBL" id="JAJNCT010000005">
    <property type="protein sequence ID" value="MCD2164654.1"/>
    <property type="molecule type" value="Genomic_DNA"/>
</dbReference>
<gene>
    <name evidence="2" type="ORF">LPW39_05835</name>
</gene>
<dbReference type="RefSeq" id="WP_230772107.1">
    <property type="nucleotide sequence ID" value="NZ_JAJNCT010000005.1"/>
</dbReference>
<dbReference type="InterPro" id="IPR018774">
    <property type="entry name" value="Phage_Mu_GpT"/>
</dbReference>